<keyword evidence="9" id="KW-0067">ATP-binding</keyword>
<name>A0A915DX04_9BILA</name>
<evidence type="ECO:0000256" key="7">
    <source>
        <dbReference type="PROSITE-ProRule" id="PRU01211"/>
    </source>
</evidence>
<evidence type="ECO:0000256" key="9">
    <source>
        <dbReference type="RuleBase" id="RU364126"/>
    </source>
</evidence>
<dbReference type="WBParaSite" id="jg24565">
    <property type="protein sequence ID" value="jg24565"/>
    <property type="gene ID" value="jg24565"/>
</dbReference>
<evidence type="ECO:0000256" key="1">
    <source>
        <dbReference type="ARBA" id="ARBA00022670"/>
    </source>
</evidence>
<dbReference type="GO" id="GO:0006508">
    <property type="term" value="P:proteolysis"/>
    <property type="evidence" value="ECO:0007669"/>
    <property type="project" value="UniProtKB-KW"/>
</dbReference>
<comment type="caution">
    <text evidence="7">Lacks conserved residue(s) required for the propagation of feature annotation.</text>
</comment>
<keyword evidence="3 7" id="KW-0378">Hydrolase</keyword>
<dbReference type="GO" id="GO:0004222">
    <property type="term" value="F:metalloendopeptidase activity"/>
    <property type="evidence" value="ECO:0007669"/>
    <property type="project" value="UniProtKB-UniRule"/>
</dbReference>
<dbReference type="GO" id="GO:0008270">
    <property type="term" value="F:zinc ion binding"/>
    <property type="evidence" value="ECO:0007669"/>
    <property type="project" value="UniProtKB-UniRule"/>
</dbReference>
<dbReference type="InterPro" id="IPR006026">
    <property type="entry name" value="Peptidase_Metallo"/>
</dbReference>
<comment type="domain">
    <text evidence="9">The EXKPK motif is conserved in inositol-pentakisphosphate 2-kinases of both family 1 and 2.</text>
</comment>
<keyword evidence="11" id="KW-1185">Reference proteome</keyword>
<dbReference type="GO" id="GO:0035299">
    <property type="term" value="F:inositol-1,3,4,5,6-pentakisphosphate 2-kinase activity"/>
    <property type="evidence" value="ECO:0007669"/>
    <property type="project" value="UniProtKB-EC"/>
</dbReference>
<evidence type="ECO:0000313" key="11">
    <source>
        <dbReference type="Proteomes" id="UP000887574"/>
    </source>
</evidence>
<comment type="cofactor">
    <cofactor evidence="7 8">
        <name>Zn(2+)</name>
        <dbReference type="ChEBI" id="CHEBI:29105"/>
    </cofactor>
    <text evidence="7 8">Binds 1 zinc ion per subunit.</text>
</comment>
<dbReference type="InterPro" id="IPR009286">
    <property type="entry name" value="Ins_P5_2-kin"/>
</dbReference>
<organism evidence="11 12">
    <name type="scientific">Ditylenchus dipsaci</name>
    <dbReference type="NCBI Taxonomy" id="166011"/>
    <lineage>
        <taxon>Eukaryota</taxon>
        <taxon>Metazoa</taxon>
        <taxon>Ecdysozoa</taxon>
        <taxon>Nematoda</taxon>
        <taxon>Chromadorea</taxon>
        <taxon>Rhabditida</taxon>
        <taxon>Tylenchina</taxon>
        <taxon>Tylenchomorpha</taxon>
        <taxon>Sphaerularioidea</taxon>
        <taxon>Anguinidae</taxon>
        <taxon>Anguininae</taxon>
        <taxon>Ditylenchus</taxon>
    </lineage>
</organism>
<dbReference type="EC" id="2.7.1.158" evidence="9"/>
<dbReference type="PANTHER" id="PTHR10127">
    <property type="entry name" value="DISCOIDIN, CUB, EGF, LAMININ , AND ZINC METALLOPROTEASE DOMAIN CONTAINING"/>
    <property type="match status" value="1"/>
</dbReference>
<dbReference type="Pfam" id="PF06090">
    <property type="entry name" value="Ins_P5_2-kin"/>
    <property type="match status" value="1"/>
</dbReference>
<sequence>MGQSIAKYSTLHKELQLPSLMVEIFSDHNVDRLEALDRDDYVSEKIHWWPRSSDGEHYVPYRFAKNHFSEEQKEMIRKTMDLINQTTCTKFIPSTRQQHFLTITGKPKGFYAAQGRTLFSIDQIANLDARFEEKHCSHIAHELFHVLGRWHEHQREDRDDHITVFMENVRPDLHIEVQKARGLRPDIEYDHKSVMHYPPQLLDADRNLKTVFEAKNNGKFSTTYQVQSSDLQHINAIRRNGGVDRSFCFQGLLLSREGRCNFVISARTKKIISGYQVRSGQSILGKVNIPFSRRSYLIRAKIVHIPVDRLHHIAKSTWEELKDECKYPSAISFFPIHMLSGDEGRYVCALQMPDATRIPRQLPYGFYQNTSWSSNVPFCNNCILQLENAKSAAFEAMYDFCPLELYSGERHRMHSSIDSLIRDPHRNLRIFVDGNCVHDELSVLPREDLKTILFPGAPADVDTLISVIACILAEPFSTFRNCLSTSSANSQIIQFVEPSLVERYLLAATMKDCSLMVSVRLVDHTQLSQMTNVNSNHKLICVKALDGRPLYFTFATRIVDLDPKSAKNLENAYRRFVNGVEAIRANPKSTSPVVSRFLPAVSKFPKFLMIFH</sequence>
<keyword evidence="6" id="KW-1015">Disulfide bond</keyword>
<dbReference type="Pfam" id="PF01400">
    <property type="entry name" value="Astacin"/>
    <property type="match status" value="1"/>
</dbReference>
<keyword evidence="1 7" id="KW-0645">Protease</keyword>
<keyword evidence="9" id="KW-0808">Transferase</keyword>
<evidence type="ECO:0000256" key="2">
    <source>
        <dbReference type="ARBA" id="ARBA00022723"/>
    </source>
</evidence>
<dbReference type="GO" id="GO:0005524">
    <property type="term" value="F:ATP binding"/>
    <property type="evidence" value="ECO:0007669"/>
    <property type="project" value="UniProtKB-KW"/>
</dbReference>
<feature type="binding site" evidence="7">
    <location>
        <position position="145"/>
    </location>
    <ligand>
        <name>Zn(2+)</name>
        <dbReference type="ChEBI" id="CHEBI:29105"/>
        <note>catalytic</note>
    </ligand>
</feature>
<keyword evidence="9" id="KW-0547">Nucleotide-binding</keyword>
<evidence type="ECO:0000256" key="5">
    <source>
        <dbReference type="ARBA" id="ARBA00023049"/>
    </source>
</evidence>
<dbReference type="Proteomes" id="UP000887574">
    <property type="component" value="Unplaced"/>
</dbReference>
<dbReference type="Gene3D" id="3.40.390.10">
    <property type="entry name" value="Collagenase (Catalytic Domain)"/>
    <property type="match status" value="1"/>
</dbReference>
<feature type="domain" description="Peptidase M12A" evidence="10">
    <location>
        <begin position="34"/>
        <end position="241"/>
    </location>
</feature>
<evidence type="ECO:0000259" key="10">
    <source>
        <dbReference type="PROSITE" id="PS51864"/>
    </source>
</evidence>
<feature type="active site" evidence="7">
    <location>
        <position position="142"/>
    </location>
</feature>
<proteinExistence type="predicted"/>
<evidence type="ECO:0000256" key="6">
    <source>
        <dbReference type="ARBA" id="ARBA00023157"/>
    </source>
</evidence>
<dbReference type="SUPFAM" id="SSF55486">
    <property type="entry name" value="Metalloproteases ('zincins'), catalytic domain"/>
    <property type="match status" value="1"/>
</dbReference>
<evidence type="ECO:0000256" key="4">
    <source>
        <dbReference type="ARBA" id="ARBA00022833"/>
    </source>
</evidence>
<keyword evidence="4 7" id="KW-0862">Zinc</keyword>
<dbReference type="PRINTS" id="PR00480">
    <property type="entry name" value="ASTACIN"/>
</dbReference>
<evidence type="ECO:0000256" key="8">
    <source>
        <dbReference type="RuleBase" id="RU361183"/>
    </source>
</evidence>
<evidence type="ECO:0000313" key="12">
    <source>
        <dbReference type="WBParaSite" id="jg24565"/>
    </source>
</evidence>
<protein>
    <recommendedName>
        <fullName evidence="8 9">Multifunctional fusion protein</fullName>
    </recommendedName>
    <domain>
        <recommendedName>
            <fullName evidence="8">Metalloendopeptidase</fullName>
            <ecNumber evidence="8">3.4.24.-</ecNumber>
        </recommendedName>
    </domain>
    <domain>
        <recommendedName>
            <fullName evidence="9">Inositol-pentakisphosphate 2-kinase</fullName>
            <ecNumber evidence="9">2.7.1.158</ecNumber>
        </recommendedName>
    </domain>
</protein>
<dbReference type="PROSITE" id="PS51864">
    <property type="entry name" value="ASTACIN"/>
    <property type="match status" value="1"/>
</dbReference>
<dbReference type="InterPro" id="IPR024079">
    <property type="entry name" value="MetalloPept_cat_dom_sf"/>
</dbReference>
<dbReference type="PANTHER" id="PTHR10127:SF780">
    <property type="entry name" value="METALLOENDOPEPTIDASE"/>
    <property type="match status" value="1"/>
</dbReference>
<accession>A0A915DX04</accession>
<keyword evidence="9" id="KW-0418">Kinase</keyword>
<comment type="function">
    <text evidence="9">Phosphorylates Ins(1,3,4,5,6)P5 at position 2 to form Ins(1,2,3,4,5,6)P6 (InsP6 or phytate).</text>
</comment>
<dbReference type="SMART" id="SM00235">
    <property type="entry name" value="ZnMc"/>
    <property type="match status" value="1"/>
</dbReference>
<keyword evidence="5 7" id="KW-0482">Metalloprotease</keyword>
<keyword evidence="2 7" id="KW-0479">Metal-binding</keyword>
<comment type="catalytic activity">
    <reaction evidence="9">
        <text>1D-myo-inositol 1,3,4,5,6-pentakisphosphate + ATP = 1D-myo-inositol hexakisphosphate + ADP + H(+)</text>
        <dbReference type="Rhea" id="RHEA:20313"/>
        <dbReference type="ChEBI" id="CHEBI:15378"/>
        <dbReference type="ChEBI" id="CHEBI:30616"/>
        <dbReference type="ChEBI" id="CHEBI:57733"/>
        <dbReference type="ChEBI" id="CHEBI:58130"/>
        <dbReference type="ChEBI" id="CHEBI:456216"/>
        <dbReference type="EC" id="2.7.1.158"/>
    </reaction>
</comment>
<evidence type="ECO:0000256" key="3">
    <source>
        <dbReference type="ARBA" id="ARBA00022801"/>
    </source>
</evidence>
<feature type="binding site" evidence="7">
    <location>
        <position position="141"/>
    </location>
    <ligand>
        <name>Zn(2+)</name>
        <dbReference type="ChEBI" id="CHEBI:29105"/>
        <note>catalytic</note>
    </ligand>
</feature>
<dbReference type="EC" id="3.4.24.-" evidence="8"/>
<dbReference type="AlphaFoldDB" id="A0A915DX04"/>
<feature type="binding site" evidence="7">
    <location>
        <position position="151"/>
    </location>
    <ligand>
        <name>Zn(2+)</name>
        <dbReference type="ChEBI" id="CHEBI:29105"/>
        <note>catalytic</note>
    </ligand>
</feature>
<reference evidence="12" key="1">
    <citation type="submission" date="2022-11" db="UniProtKB">
        <authorList>
            <consortium name="WormBaseParasite"/>
        </authorList>
    </citation>
    <scope>IDENTIFICATION</scope>
</reference>
<dbReference type="InterPro" id="IPR001506">
    <property type="entry name" value="Peptidase_M12A"/>
</dbReference>